<dbReference type="RefSeq" id="WP_233492626.1">
    <property type="nucleotide sequence ID" value="NZ_CAMHUX010000014.1"/>
</dbReference>
<reference evidence="1" key="2">
    <citation type="submission" date="2012-02" db="EMBL/GenBank/DDBJ databases">
        <authorList>
            <person name="Brueggemann H."/>
            <person name="Lomholt H.B."/>
            <person name="Tettelin H."/>
            <person name="Kilian M."/>
        </authorList>
    </citation>
    <scope>NUCLEOTIDE SEQUENCE</scope>
    <source>
        <strain evidence="1">15.1.R1</strain>
    </source>
</reference>
<proteinExistence type="predicted"/>
<dbReference type="Pfam" id="PF26125">
    <property type="entry name" value="AcrVA2-like"/>
    <property type="match status" value="1"/>
</dbReference>
<dbReference type="EMBL" id="JQ612072">
    <property type="protein sequence ID" value="AFH37410.1"/>
    <property type="molecule type" value="Genomic_DNA"/>
</dbReference>
<sequence>MSGRRDRWGALSWPGICRATMRALDQEAARCEDWGKTAARMGRRDAAAEFTETAVQHRGQMHHLMSAQKVWVSTDMVSATLDAAGDVPSFEAVDVPAAGLMGLASPLPPVTLQHPLYLRSDEGVTTFTDPVLVDALGWWMDSGRVHVVMCTRTPRLPNPVYAVASPLTVVEKITVPTGIEFETMESRILTPGGVTGVSRQGTRMMIRLASWLGAAWVLMATPTVSEPHPMDGRWGGPATGQTRPRDRVTVVDMRPMRQVHTTTDPTGRRLTTRHVVRGHWTHQPYGPARSLRRLQWVAPFIRGPEGAPFVGTDTVTVWRR</sequence>
<organism evidence="1">
    <name type="scientific">Cutibacterium acnes</name>
    <name type="common">Propionibacterium acnes</name>
    <dbReference type="NCBI Taxonomy" id="1747"/>
    <lineage>
        <taxon>Bacteria</taxon>
        <taxon>Bacillati</taxon>
        <taxon>Actinomycetota</taxon>
        <taxon>Actinomycetes</taxon>
        <taxon>Propionibacteriales</taxon>
        <taxon>Propionibacteriaceae</taxon>
        <taxon>Cutibacterium</taxon>
    </lineage>
</organism>
<accession>H9ZML9</accession>
<reference evidence="1" key="1">
    <citation type="journal article" date="2012" name="PLoS ONE">
        <title>CRISPR/cas Loci of Type II Propionibacterium acnes Confer Immunity against Acquisition of Mobile Elements Present in Type I P. acnes.</title>
        <authorList>
            <person name="Bruggemann H."/>
            <person name="Lomholt H.B."/>
            <person name="Tettelin H."/>
            <person name="Kilian M."/>
        </authorList>
    </citation>
    <scope>NUCLEOTIDE SEQUENCE</scope>
    <source>
        <strain evidence="1">15.1.R1</strain>
    </source>
</reference>
<dbReference type="InterPro" id="IPR058915">
    <property type="entry name" value="AcrVA2-like"/>
</dbReference>
<evidence type="ECO:0000313" key="1">
    <source>
        <dbReference type="EMBL" id="AFH37410.1"/>
    </source>
</evidence>
<dbReference type="AlphaFoldDB" id="H9ZML9"/>
<name>H9ZML9_CUTAC</name>
<protein>
    <submittedName>
        <fullName evidence="1">Uncharacterized protein</fullName>
    </submittedName>
</protein>